<name>A0AAE0SJC9_9BIVA</name>
<evidence type="ECO:0000313" key="3">
    <source>
        <dbReference type="Proteomes" id="UP001195483"/>
    </source>
</evidence>
<organism evidence="2 3">
    <name type="scientific">Potamilus streckersoni</name>
    <dbReference type="NCBI Taxonomy" id="2493646"/>
    <lineage>
        <taxon>Eukaryota</taxon>
        <taxon>Metazoa</taxon>
        <taxon>Spiralia</taxon>
        <taxon>Lophotrochozoa</taxon>
        <taxon>Mollusca</taxon>
        <taxon>Bivalvia</taxon>
        <taxon>Autobranchia</taxon>
        <taxon>Heteroconchia</taxon>
        <taxon>Palaeoheterodonta</taxon>
        <taxon>Unionida</taxon>
        <taxon>Unionoidea</taxon>
        <taxon>Unionidae</taxon>
        <taxon>Ambleminae</taxon>
        <taxon>Lampsilini</taxon>
        <taxon>Potamilus</taxon>
    </lineage>
</organism>
<reference evidence="2" key="3">
    <citation type="submission" date="2023-05" db="EMBL/GenBank/DDBJ databases">
        <authorList>
            <person name="Smith C.H."/>
        </authorList>
    </citation>
    <scope>NUCLEOTIDE SEQUENCE</scope>
    <source>
        <strain evidence="2">CHS0354</strain>
        <tissue evidence="2">Mantle</tissue>
    </source>
</reference>
<dbReference type="Proteomes" id="UP001195483">
    <property type="component" value="Unassembled WGS sequence"/>
</dbReference>
<reference evidence="2" key="2">
    <citation type="journal article" date="2021" name="Genome Biol. Evol.">
        <title>Developing a high-quality reference genome for a parasitic bivalve with doubly uniparental inheritance (Bivalvia: Unionida).</title>
        <authorList>
            <person name="Smith C.H."/>
        </authorList>
    </citation>
    <scope>NUCLEOTIDE SEQUENCE</scope>
    <source>
        <strain evidence="2">CHS0354</strain>
        <tissue evidence="2">Mantle</tissue>
    </source>
</reference>
<dbReference type="AlphaFoldDB" id="A0AAE0SJC9"/>
<gene>
    <name evidence="2" type="ORF">CHS0354_023220</name>
</gene>
<keyword evidence="3" id="KW-1185">Reference proteome</keyword>
<accession>A0AAE0SJC9</accession>
<reference evidence="2" key="1">
    <citation type="journal article" date="2021" name="Genome Biol. Evol.">
        <title>A High-Quality Reference Genome for a Parasitic Bivalve with Doubly Uniparental Inheritance (Bivalvia: Unionida).</title>
        <authorList>
            <person name="Smith C.H."/>
        </authorList>
    </citation>
    <scope>NUCLEOTIDE SEQUENCE</scope>
    <source>
        <strain evidence="2">CHS0354</strain>
    </source>
</reference>
<evidence type="ECO:0000313" key="2">
    <source>
        <dbReference type="EMBL" id="KAK3592992.1"/>
    </source>
</evidence>
<dbReference type="EMBL" id="JAEAOA010001405">
    <property type="protein sequence ID" value="KAK3592992.1"/>
    <property type="molecule type" value="Genomic_DNA"/>
</dbReference>
<protein>
    <submittedName>
        <fullName evidence="2">Uncharacterized protein</fullName>
    </submittedName>
</protein>
<sequence>METIYLDYGYSQNNNHPAPACRNRSHGRSNLGPPRKRYKNLKDRQPERQPKVVQSQPIKARRMQPLSVITGQRPSLSLQRPSNVASVIGYASQAKDSRTISKPTDHCTERIFEFK</sequence>
<evidence type="ECO:0000256" key="1">
    <source>
        <dbReference type="SAM" id="MobiDB-lite"/>
    </source>
</evidence>
<feature type="region of interest" description="Disordered" evidence="1">
    <location>
        <begin position="1"/>
        <end position="62"/>
    </location>
</feature>
<proteinExistence type="predicted"/>
<comment type="caution">
    <text evidence="2">The sequence shown here is derived from an EMBL/GenBank/DDBJ whole genome shotgun (WGS) entry which is preliminary data.</text>
</comment>
<feature type="compositionally biased region" description="Basic and acidic residues" evidence="1">
    <location>
        <begin position="40"/>
        <end position="50"/>
    </location>
</feature>